<evidence type="ECO:0000313" key="4">
    <source>
        <dbReference type="Proteomes" id="UP000478008"/>
    </source>
</evidence>
<evidence type="ECO:0000256" key="1">
    <source>
        <dbReference type="SAM" id="MobiDB-lite"/>
    </source>
</evidence>
<dbReference type="EMBL" id="CABFWN010000001">
    <property type="protein sequence ID" value="VUG15972.1"/>
    <property type="molecule type" value="Genomic_DNA"/>
</dbReference>
<evidence type="ECO:0000313" key="5">
    <source>
        <dbReference type="Proteomes" id="UP000568158"/>
    </source>
</evidence>
<reference evidence="3 4" key="1">
    <citation type="submission" date="2019-07" db="EMBL/GenBank/DDBJ databases">
        <authorList>
            <person name="Friedrich A."/>
            <person name="Schacherer J."/>
        </authorList>
    </citation>
    <scope>NUCLEOTIDE SEQUENCE [LARGE SCALE GENOMIC DNA]</scope>
</reference>
<dbReference type="AlphaFoldDB" id="A0A7D9CXM2"/>
<organism evidence="3 4">
    <name type="scientific">Dekkera bruxellensis</name>
    <name type="common">Brettanomyces custersii</name>
    <dbReference type="NCBI Taxonomy" id="5007"/>
    <lineage>
        <taxon>Eukaryota</taxon>
        <taxon>Fungi</taxon>
        <taxon>Dikarya</taxon>
        <taxon>Ascomycota</taxon>
        <taxon>Saccharomycotina</taxon>
        <taxon>Pichiomycetes</taxon>
        <taxon>Pichiales</taxon>
        <taxon>Pichiaceae</taxon>
        <taxon>Brettanomyces</taxon>
    </lineage>
</organism>
<feature type="compositionally biased region" description="Basic and acidic residues" evidence="1">
    <location>
        <begin position="271"/>
        <end position="294"/>
    </location>
</feature>
<name>A0A7D9CXM2_DEKBR</name>
<dbReference type="Proteomes" id="UP000568158">
    <property type="component" value="Unassembled WGS sequence"/>
</dbReference>
<gene>
    <name evidence="3" type="ORF">DEBR0S1_04368G</name>
    <name evidence="2" type="ORF">HII12_001818</name>
</gene>
<sequence>MSKQFDPKWKVPNRFQEVKWTPEADISFIGGISVSGGPLLEALLISSNQELYICTVEQRDEFSEIFRQNSILNTDNDTVNQILTQLTALEGKIGSDETSDTLVMFQLSENKEMLTIQHGDFKLTFPMVIVDQIESQILIMKQLLKRFINFSYLQSAILSKDDAEIRNKNRIIIRLLVNHIQNTSLTSGLGSNTENLTDQQIYNHEAVQSLFLSGSSLRSSLESTPGSLRSEAKKEYRNIQPSVKLSSLFIPKFNEQWNTIAPQMSRRTGKSKHDQSTKFNRHQEETELKRRGDDSIINPAKYKRFRYLLGRKKRNES</sequence>
<protein>
    <submittedName>
        <fullName evidence="3">DEBR0S1_04368g1_1</fullName>
    </submittedName>
</protein>
<keyword evidence="4" id="KW-1185">Reference proteome</keyword>
<proteinExistence type="predicted"/>
<dbReference type="EMBL" id="JABCYN010000022">
    <property type="protein sequence ID" value="KAF6013103.1"/>
    <property type="molecule type" value="Genomic_DNA"/>
</dbReference>
<dbReference type="Proteomes" id="UP000478008">
    <property type="component" value="Unassembled WGS sequence"/>
</dbReference>
<accession>A0A7D9CXM2</accession>
<evidence type="ECO:0000313" key="2">
    <source>
        <dbReference type="EMBL" id="KAF6013103.1"/>
    </source>
</evidence>
<evidence type="ECO:0000313" key="3">
    <source>
        <dbReference type="EMBL" id="VUG15972.1"/>
    </source>
</evidence>
<feature type="region of interest" description="Disordered" evidence="1">
    <location>
        <begin position="262"/>
        <end position="295"/>
    </location>
</feature>
<reference evidence="2 5" key="2">
    <citation type="journal article" date="2020" name="Appl. Microbiol. Biotechnol.">
        <title>Targeted gene deletion in Brettanomyces bruxellensis with an expression-free CRISPR-Cas9 system.</title>
        <authorList>
            <person name="Varela C."/>
            <person name="Bartel C."/>
            <person name="Onetto C."/>
            <person name="Borneman A."/>
        </authorList>
    </citation>
    <scope>NUCLEOTIDE SEQUENCE [LARGE SCALE GENOMIC DNA]</scope>
    <source>
        <strain evidence="2 5">AWRI1613</strain>
    </source>
</reference>